<gene>
    <name evidence="1" type="ORF">HNQ39_003626</name>
</gene>
<sequence length="157" mass="17587">MFIAPCLAVLALLPAPKIDSFEATLKATSYAYKADKDGDYHVELSWDEEKRSQLVLIRGKGTLITEPKQQDTTSRELWAVCWQGKEKPSAEIVEKLALKHYKLGAFQLEKGSSGTWSAYYRVDVPEDAPASFLRQAIRITAEAADDMEKELLGTDDF</sequence>
<dbReference type="AlphaFoldDB" id="A0A7W9SSC6"/>
<protein>
    <submittedName>
        <fullName evidence="1">Uncharacterized protein</fullName>
    </submittedName>
</protein>
<evidence type="ECO:0000313" key="2">
    <source>
        <dbReference type="Proteomes" id="UP000520814"/>
    </source>
</evidence>
<accession>A0A7W9SSC6</accession>
<name>A0A7W9SSC6_ARMRO</name>
<comment type="caution">
    <text evidence="1">The sequence shown here is derived from an EMBL/GenBank/DDBJ whole genome shotgun (WGS) entry which is preliminary data.</text>
</comment>
<proteinExistence type="predicted"/>
<dbReference type="RefSeq" id="WP_184199609.1">
    <property type="nucleotide sequence ID" value="NZ_JACHGW010000003.1"/>
</dbReference>
<organism evidence="1 2">
    <name type="scientific">Armatimonas rosea</name>
    <dbReference type="NCBI Taxonomy" id="685828"/>
    <lineage>
        <taxon>Bacteria</taxon>
        <taxon>Bacillati</taxon>
        <taxon>Armatimonadota</taxon>
        <taxon>Armatimonadia</taxon>
        <taxon>Armatimonadales</taxon>
        <taxon>Armatimonadaceae</taxon>
        <taxon>Armatimonas</taxon>
    </lineage>
</organism>
<dbReference type="EMBL" id="JACHGW010000003">
    <property type="protein sequence ID" value="MBB6051816.1"/>
    <property type="molecule type" value="Genomic_DNA"/>
</dbReference>
<keyword evidence="2" id="KW-1185">Reference proteome</keyword>
<dbReference type="Proteomes" id="UP000520814">
    <property type="component" value="Unassembled WGS sequence"/>
</dbReference>
<evidence type="ECO:0000313" key="1">
    <source>
        <dbReference type="EMBL" id="MBB6051816.1"/>
    </source>
</evidence>
<reference evidence="1 2" key="1">
    <citation type="submission" date="2020-08" db="EMBL/GenBank/DDBJ databases">
        <title>Genomic Encyclopedia of Type Strains, Phase IV (KMG-IV): sequencing the most valuable type-strain genomes for metagenomic binning, comparative biology and taxonomic classification.</title>
        <authorList>
            <person name="Goeker M."/>
        </authorList>
    </citation>
    <scope>NUCLEOTIDE SEQUENCE [LARGE SCALE GENOMIC DNA]</scope>
    <source>
        <strain evidence="1 2">DSM 23562</strain>
    </source>
</reference>